<evidence type="ECO:0000313" key="4">
    <source>
        <dbReference type="Proteomes" id="UP000274131"/>
    </source>
</evidence>
<keyword evidence="1" id="KW-0812">Transmembrane</keyword>
<gene>
    <name evidence="3" type="ORF">EVEC_LOCUS10862</name>
</gene>
<organism evidence="5">
    <name type="scientific">Enterobius vermicularis</name>
    <name type="common">Human pinworm</name>
    <dbReference type="NCBI Taxonomy" id="51028"/>
    <lineage>
        <taxon>Eukaryota</taxon>
        <taxon>Metazoa</taxon>
        <taxon>Ecdysozoa</taxon>
        <taxon>Nematoda</taxon>
        <taxon>Chromadorea</taxon>
        <taxon>Rhabditida</taxon>
        <taxon>Spirurina</taxon>
        <taxon>Oxyuridomorpha</taxon>
        <taxon>Oxyuroidea</taxon>
        <taxon>Oxyuridae</taxon>
        <taxon>Enterobius</taxon>
    </lineage>
</organism>
<accession>A0A0N4VL16</accession>
<keyword evidence="1" id="KW-0472">Membrane</keyword>
<sequence>MLLNAVALLLVGPLRTALIIATTFTGPPFEIVGPDSGCPKLSFEEYLKPDQLVVTFKYYGINLHEGGYSCMIMMPIIKDGYVSSKFRDYCKEIDTQPFIYKSSGELRIIAEMLMWLASKANIETPLMVPLPTRRVVIGQNYQADIVNDLRTFTADTYICNRFFSQAELDRTAQGAEDKATKDKEEALWRETIFYYVLGGIGLIAIICIIICGSTPKKASRTEVLSRIYSSQVPRRGQSTYDIPYYQSGPTYDRCNY</sequence>
<keyword evidence="1" id="KW-1133">Transmembrane helix</keyword>
<feature type="transmembrane region" description="Helical" evidence="1">
    <location>
        <begin position="192"/>
        <end position="211"/>
    </location>
</feature>
<dbReference type="Proteomes" id="UP000274131">
    <property type="component" value="Unassembled WGS sequence"/>
</dbReference>
<evidence type="ECO:0000313" key="3">
    <source>
        <dbReference type="EMBL" id="VDD96111.1"/>
    </source>
</evidence>
<feature type="signal peptide" evidence="2">
    <location>
        <begin position="1"/>
        <end position="16"/>
    </location>
</feature>
<evidence type="ECO:0000256" key="2">
    <source>
        <dbReference type="SAM" id="SignalP"/>
    </source>
</evidence>
<feature type="chain" id="PRO_5043123035" evidence="2">
    <location>
        <begin position="17"/>
        <end position="256"/>
    </location>
</feature>
<keyword evidence="2" id="KW-0732">Signal</keyword>
<name>A0A0N4VL16_ENTVE</name>
<proteinExistence type="predicted"/>
<protein>
    <submittedName>
        <fullName evidence="5">Transmembrane domain-containing protein</fullName>
    </submittedName>
</protein>
<reference evidence="5" key="1">
    <citation type="submission" date="2017-02" db="UniProtKB">
        <authorList>
            <consortium name="WormBaseParasite"/>
        </authorList>
    </citation>
    <scope>IDENTIFICATION</scope>
</reference>
<dbReference type="EMBL" id="UXUI01011285">
    <property type="protein sequence ID" value="VDD96111.1"/>
    <property type="molecule type" value="Genomic_DNA"/>
</dbReference>
<dbReference type="WBParaSite" id="EVEC_0001156901-mRNA-1">
    <property type="protein sequence ID" value="EVEC_0001156901-mRNA-1"/>
    <property type="gene ID" value="EVEC_0001156901"/>
</dbReference>
<dbReference type="AlphaFoldDB" id="A0A0N4VL16"/>
<evidence type="ECO:0000313" key="5">
    <source>
        <dbReference type="WBParaSite" id="EVEC_0001156901-mRNA-1"/>
    </source>
</evidence>
<reference evidence="3 4" key="2">
    <citation type="submission" date="2018-10" db="EMBL/GenBank/DDBJ databases">
        <authorList>
            <consortium name="Pathogen Informatics"/>
        </authorList>
    </citation>
    <scope>NUCLEOTIDE SEQUENCE [LARGE SCALE GENOMIC DNA]</scope>
</reference>
<keyword evidence="4" id="KW-1185">Reference proteome</keyword>
<evidence type="ECO:0000256" key="1">
    <source>
        <dbReference type="SAM" id="Phobius"/>
    </source>
</evidence>